<evidence type="ECO:0008006" key="3">
    <source>
        <dbReference type="Google" id="ProtNLM"/>
    </source>
</evidence>
<organism evidence="1 2">
    <name type="scientific">Myripristis murdjan</name>
    <name type="common">pinecone soldierfish</name>
    <dbReference type="NCBI Taxonomy" id="586833"/>
    <lineage>
        <taxon>Eukaryota</taxon>
        <taxon>Metazoa</taxon>
        <taxon>Chordata</taxon>
        <taxon>Craniata</taxon>
        <taxon>Vertebrata</taxon>
        <taxon>Euteleostomi</taxon>
        <taxon>Actinopterygii</taxon>
        <taxon>Neopterygii</taxon>
        <taxon>Teleostei</taxon>
        <taxon>Neoteleostei</taxon>
        <taxon>Acanthomorphata</taxon>
        <taxon>Holocentriformes</taxon>
        <taxon>Holocentridae</taxon>
        <taxon>Myripristis</taxon>
    </lineage>
</organism>
<dbReference type="PANTHER" id="PTHR19446">
    <property type="entry name" value="REVERSE TRANSCRIPTASES"/>
    <property type="match status" value="1"/>
</dbReference>
<dbReference type="Ensembl" id="ENSMMDT00005029799.1">
    <property type="protein sequence ID" value="ENSMMDP00005029111.1"/>
    <property type="gene ID" value="ENSMMDG00005013856.1"/>
</dbReference>
<keyword evidence="2" id="KW-1185">Reference proteome</keyword>
<evidence type="ECO:0000313" key="1">
    <source>
        <dbReference type="Ensembl" id="ENSMMDP00005029111.1"/>
    </source>
</evidence>
<protein>
    <recommendedName>
        <fullName evidence="3">Reverse transcriptase domain-containing protein</fullName>
    </recommendedName>
</protein>
<dbReference type="AlphaFoldDB" id="A0A667Z7M5"/>
<dbReference type="GeneTree" id="ENSGT00980000201890"/>
<dbReference type="InParanoid" id="A0A667Z7M5"/>
<reference evidence="1" key="2">
    <citation type="submission" date="2025-08" db="UniProtKB">
        <authorList>
            <consortium name="Ensembl"/>
        </authorList>
    </citation>
    <scope>IDENTIFICATION</scope>
</reference>
<dbReference type="Proteomes" id="UP000472263">
    <property type="component" value="Chromosome 9"/>
</dbReference>
<name>A0A667Z7M5_9TELE</name>
<accession>A0A667Z7M5</accession>
<sequence length="123" mass="13692">MNGFFKGIKLPKVSDEDRHLCDMDITSKEVEDAIDTLAVGKACGPDGLPPEIYKAFKSIFSPLLVRMFKHSLSIKKLPQSLQMSTINVLLKENKDSNNPASYRPISIQNTDCKILAKLLASRL</sequence>
<reference evidence="1" key="1">
    <citation type="submission" date="2019-06" db="EMBL/GenBank/DDBJ databases">
        <authorList>
            <consortium name="Wellcome Sanger Institute Data Sharing"/>
        </authorList>
    </citation>
    <scope>NUCLEOTIDE SEQUENCE [LARGE SCALE GENOMIC DNA]</scope>
</reference>
<reference evidence="1" key="3">
    <citation type="submission" date="2025-09" db="UniProtKB">
        <authorList>
            <consortium name="Ensembl"/>
        </authorList>
    </citation>
    <scope>IDENTIFICATION</scope>
</reference>
<proteinExistence type="predicted"/>
<evidence type="ECO:0000313" key="2">
    <source>
        <dbReference type="Proteomes" id="UP000472263"/>
    </source>
</evidence>